<evidence type="ECO:0000259" key="6">
    <source>
        <dbReference type="Pfam" id="PF01625"/>
    </source>
</evidence>
<evidence type="ECO:0000256" key="4">
    <source>
        <dbReference type="ARBA" id="ARBA00048782"/>
    </source>
</evidence>
<protein>
    <recommendedName>
        <fullName evidence="5">Peptide methionine sulfoxide reductase MsrA</fullName>
        <shortName evidence="5">Protein-methionine-S-oxide reductase</shortName>
        <ecNumber evidence="5">1.8.4.11</ecNumber>
    </recommendedName>
    <alternativeName>
        <fullName evidence="5">Peptide-methionine (S)-S-oxide reductase</fullName>
        <shortName evidence="5">Peptide Met(O) reductase</shortName>
    </alternativeName>
</protein>
<sequence length="197" mass="22633">MLRAGAGTPAAWYPQRRMDGRLETATLGGGCFWCVEAVFDELRGVRRVEPGYSGGHVERPTYEQVCTGLTGHAEVVQVSFDPREISYRELLEVFFAVHDPTTKDRQGPDVGPQYRSVIFYHDEEQRRTAEEVISELEARGIWDGPIVTEVAPFTAFYPAEEYHRDYFRRNPDQPYCRVVIAPKVAKFRKEFLERLKA</sequence>
<organism evidence="7 8">
    <name type="scientific">Rubrobacter xylanophilus (strain DSM 9941 / JCM 11954 / NBRC 16129 / PRD-1)</name>
    <dbReference type="NCBI Taxonomy" id="266117"/>
    <lineage>
        <taxon>Bacteria</taxon>
        <taxon>Bacillati</taxon>
        <taxon>Actinomycetota</taxon>
        <taxon>Rubrobacteria</taxon>
        <taxon>Rubrobacterales</taxon>
        <taxon>Rubrobacteraceae</taxon>
        <taxon>Rubrobacter</taxon>
    </lineage>
</organism>
<evidence type="ECO:0000313" key="7">
    <source>
        <dbReference type="EMBL" id="ABG05776.1"/>
    </source>
</evidence>
<comment type="catalytic activity">
    <reaction evidence="4 5">
        <text>[thioredoxin]-disulfide + L-methionine + H2O = L-methionine (S)-S-oxide + [thioredoxin]-dithiol</text>
        <dbReference type="Rhea" id="RHEA:19993"/>
        <dbReference type="Rhea" id="RHEA-COMP:10698"/>
        <dbReference type="Rhea" id="RHEA-COMP:10700"/>
        <dbReference type="ChEBI" id="CHEBI:15377"/>
        <dbReference type="ChEBI" id="CHEBI:29950"/>
        <dbReference type="ChEBI" id="CHEBI:50058"/>
        <dbReference type="ChEBI" id="CHEBI:57844"/>
        <dbReference type="ChEBI" id="CHEBI:58772"/>
        <dbReference type="EC" id="1.8.4.11"/>
    </reaction>
</comment>
<dbReference type="HOGENOM" id="CLU_031040_10_0_11"/>
<gene>
    <name evidence="5" type="primary">msrA</name>
    <name evidence="7" type="ordered locus">Rxyl_2864</name>
</gene>
<dbReference type="GO" id="GO:0033744">
    <property type="term" value="F:L-methionine:thioredoxin-disulfide S-oxidoreductase activity"/>
    <property type="evidence" value="ECO:0007669"/>
    <property type="project" value="RHEA"/>
</dbReference>
<dbReference type="Pfam" id="PF01625">
    <property type="entry name" value="PMSR"/>
    <property type="match status" value="1"/>
</dbReference>
<evidence type="ECO:0000256" key="2">
    <source>
        <dbReference type="ARBA" id="ARBA00023002"/>
    </source>
</evidence>
<evidence type="ECO:0000256" key="3">
    <source>
        <dbReference type="ARBA" id="ARBA00047806"/>
    </source>
</evidence>
<name>Q1AS52_RUBXD</name>
<dbReference type="EMBL" id="CP000386">
    <property type="protein sequence ID" value="ABG05776.1"/>
    <property type="molecule type" value="Genomic_DNA"/>
</dbReference>
<dbReference type="EC" id="1.8.4.11" evidence="5"/>
<dbReference type="PANTHER" id="PTHR43774">
    <property type="entry name" value="PEPTIDE METHIONINE SULFOXIDE REDUCTASE"/>
    <property type="match status" value="1"/>
</dbReference>
<dbReference type="HAMAP" id="MF_01401">
    <property type="entry name" value="MsrA"/>
    <property type="match status" value="1"/>
</dbReference>
<evidence type="ECO:0000313" key="8">
    <source>
        <dbReference type="Proteomes" id="UP000006637"/>
    </source>
</evidence>
<dbReference type="KEGG" id="rxy:Rxyl_2864"/>
<proteinExistence type="inferred from homology"/>
<comment type="catalytic activity">
    <reaction evidence="3 5">
        <text>L-methionyl-[protein] + [thioredoxin]-disulfide + H2O = L-methionyl-(S)-S-oxide-[protein] + [thioredoxin]-dithiol</text>
        <dbReference type="Rhea" id="RHEA:14217"/>
        <dbReference type="Rhea" id="RHEA-COMP:10698"/>
        <dbReference type="Rhea" id="RHEA-COMP:10700"/>
        <dbReference type="Rhea" id="RHEA-COMP:12313"/>
        <dbReference type="Rhea" id="RHEA-COMP:12315"/>
        <dbReference type="ChEBI" id="CHEBI:15377"/>
        <dbReference type="ChEBI" id="CHEBI:16044"/>
        <dbReference type="ChEBI" id="CHEBI:29950"/>
        <dbReference type="ChEBI" id="CHEBI:44120"/>
        <dbReference type="ChEBI" id="CHEBI:50058"/>
        <dbReference type="EC" id="1.8.4.11"/>
    </reaction>
</comment>
<accession>Q1AS52</accession>
<dbReference type="InterPro" id="IPR036509">
    <property type="entry name" value="Met_Sox_Rdtase_MsrA_sf"/>
</dbReference>
<dbReference type="PhylomeDB" id="Q1AS52"/>
<dbReference type="GO" id="GO:0008113">
    <property type="term" value="F:peptide-methionine (S)-S-oxide reductase activity"/>
    <property type="evidence" value="ECO:0007669"/>
    <property type="project" value="UniProtKB-UniRule"/>
</dbReference>
<dbReference type="SUPFAM" id="SSF55068">
    <property type="entry name" value="Peptide methionine sulfoxide reductase"/>
    <property type="match status" value="1"/>
</dbReference>
<dbReference type="STRING" id="266117.Rxyl_2864"/>
<feature type="active site" evidence="5">
    <location>
        <position position="31"/>
    </location>
</feature>
<comment type="function">
    <text evidence="5">Has an important function as a repair enzyme for proteins that have been inactivated by oxidation. Catalyzes the reversible oxidation-reduction of methionine sulfoxide in proteins to methionine.</text>
</comment>
<dbReference type="NCBIfam" id="TIGR00401">
    <property type="entry name" value="msrA"/>
    <property type="match status" value="1"/>
</dbReference>
<dbReference type="Gene3D" id="3.30.1060.10">
    <property type="entry name" value="Peptide methionine sulphoxide reductase MsrA"/>
    <property type="match status" value="1"/>
</dbReference>
<comment type="similarity">
    <text evidence="1 5">Belongs to the MsrA Met sulfoxide reductase family.</text>
</comment>
<dbReference type="PANTHER" id="PTHR43774:SF1">
    <property type="entry name" value="PEPTIDE METHIONINE SULFOXIDE REDUCTASE MSRA 2"/>
    <property type="match status" value="1"/>
</dbReference>
<evidence type="ECO:0000256" key="1">
    <source>
        <dbReference type="ARBA" id="ARBA00005591"/>
    </source>
</evidence>
<evidence type="ECO:0000256" key="5">
    <source>
        <dbReference type="HAMAP-Rule" id="MF_01401"/>
    </source>
</evidence>
<keyword evidence="2 5" id="KW-0560">Oxidoreductase</keyword>
<dbReference type="AlphaFoldDB" id="Q1AS52"/>
<feature type="domain" description="Peptide methionine sulphoxide reductase MsrA" evidence="6">
    <location>
        <begin position="24"/>
        <end position="176"/>
    </location>
</feature>
<reference evidence="7 8" key="1">
    <citation type="submission" date="2006-06" db="EMBL/GenBank/DDBJ databases">
        <title>Complete sequence of Rubrobacter xylanophilus DSM 9941.</title>
        <authorList>
            <consortium name="US DOE Joint Genome Institute"/>
            <person name="Copeland A."/>
            <person name="Lucas S."/>
            <person name="Lapidus A."/>
            <person name="Barry K."/>
            <person name="Detter J.C."/>
            <person name="Glavina del Rio T."/>
            <person name="Hammon N."/>
            <person name="Israni S."/>
            <person name="Dalin E."/>
            <person name="Tice H."/>
            <person name="Pitluck S."/>
            <person name="Munk A.C."/>
            <person name="Brettin T."/>
            <person name="Bruce D."/>
            <person name="Han C."/>
            <person name="Tapia R."/>
            <person name="Gilna P."/>
            <person name="Schmutz J."/>
            <person name="Larimer F."/>
            <person name="Land M."/>
            <person name="Hauser L."/>
            <person name="Kyrpides N."/>
            <person name="Lykidis A."/>
            <person name="da Costa M.S."/>
            <person name="Rainey F.A."/>
            <person name="Empadinhas N."/>
            <person name="Jolivet E."/>
            <person name="Battista J.R."/>
            <person name="Richardson P."/>
        </authorList>
    </citation>
    <scope>NUCLEOTIDE SEQUENCE [LARGE SCALE GENOMIC DNA]</scope>
    <source>
        <strain evidence="8">DSM 9941 / NBRC 16129 / PRD-1</strain>
    </source>
</reference>
<keyword evidence="8" id="KW-1185">Reference proteome</keyword>
<dbReference type="Proteomes" id="UP000006637">
    <property type="component" value="Chromosome"/>
</dbReference>
<dbReference type="InterPro" id="IPR002569">
    <property type="entry name" value="Met_Sox_Rdtase_MsrA_dom"/>
</dbReference>
<dbReference type="eggNOG" id="COG0225">
    <property type="taxonomic scope" value="Bacteria"/>
</dbReference>